<evidence type="ECO:0000256" key="1">
    <source>
        <dbReference type="ARBA" id="ARBA00007401"/>
    </source>
</evidence>
<evidence type="ECO:0000313" key="7">
    <source>
        <dbReference type="EMBL" id="TPN81201.1"/>
    </source>
</evidence>
<evidence type="ECO:0000259" key="4">
    <source>
        <dbReference type="Pfam" id="PF00703"/>
    </source>
</evidence>
<gene>
    <name evidence="7" type="ORF">FHK87_24770</name>
</gene>
<evidence type="ECO:0000313" key="8">
    <source>
        <dbReference type="Proteomes" id="UP000315540"/>
    </source>
</evidence>
<feature type="domain" description="Glycoside hydrolase family 2 catalytic" evidence="5">
    <location>
        <begin position="319"/>
        <end position="614"/>
    </location>
</feature>
<dbReference type="SUPFAM" id="SSF49303">
    <property type="entry name" value="beta-Galactosidase/glucuronidase domain"/>
    <property type="match status" value="1"/>
</dbReference>
<comment type="similarity">
    <text evidence="1">Belongs to the glycosyl hydrolase 2 family.</text>
</comment>
<evidence type="ECO:0000256" key="2">
    <source>
        <dbReference type="ARBA" id="ARBA00022801"/>
    </source>
</evidence>
<dbReference type="AlphaFoldDB" id="A0A504J4V3"/>
<dbReference type="Gene3D" id="3.20.20.80">
    <property type="entry name" value="Glycosidases"/>
    <property type="match status" value="1"/>
</dbReference>
<accession>A0A504J4V3</accession>
<dbReference type="Pfam" id="PF00703">
    <property type="entry name" value="Glyco_hydro_2"/>
    <property type="match status" value="1"/>
</dbReference>
<dbReference type="PRINTS" id="PR00132">
    <property type="entry name" value="GLHYDRLASE2"/>
</dbReference>
<dbReference type="InterPro" id="IPR013783">
    <property type="entry name" value="Ig-like_fold"/>
</dbReference>
<reference evidence="7 8" key="1">
    <citation type="submission" date="2019-06" db="EMBL/GenBank/DDBJ databases">
        <authorList>
            <person name="Meng X."/>
        </authorList>
    </citation>
    <scope>NUCLEOTIDE SEQUENCE [LARGE SCALE GENOMIC DNA]</scope>
    <source>
        <strain evidence="7 8">M625</strain>
    </source>
</reference>
<comment type="caution">
    <text evidence="7">The sequence shown here is derived from an EMBL/GenBank/DDBJ whole genome shotgun (WGS) entry which is preliminary data.</text>
</comment>
<dbReference type="Gene3D" id="2.60.120.260">
    <property type="entry name" value="Galactose-binding domain-like"/>
    <property type="match status" value="1"/>
</dbReference>
<dbReference type="PANTHER" id="PTHR42732">
    <property type="entry name" value="BETA-GALACTOSIDASE"/>
    <property type="match status" value="1"/>
</dbReference>
<dbReference type="RefSeq" id="WP_140597575.1">
    <property type="nucleotide sequence ID" value="NZ_VFWZ01000011.1"/>
</dbReference>
<dbReference type="InterPro" id="IPR006104">
    <property type="entry name" value="Glyco_hydro_2_N"/>
</dbReference>
<dbReference type="InterPro" id="IPR023232">
    <property type="entry name" value="Glyco_hydro_2_AS"/>
</dbReference>
<dbReference type="GO" id="GO:0004553">
    <property type="term" value="F:hydrolase activity, hydrolyzing O-glycosyl compounds"/>
    <property type="evidence" value="ECO:0007669"/>
    <property type="project" value="InterPro"/>
</dbReference>
<evidence type="ECO:0000256" key="3">
    <source>
        <dbReference type="ARBA" id="ARBA00023295"/>
    </source>
</evidence>
<dbReference type="PROSITE" id="PS00608">
    <property type="entry name" value="GLYCOSYL_HYDROL_F2_2"/>
    <property type="match status" value="1"/>
</dbReference>
<dbReference type="Pfam" id="PF02836">
    <property type="entry name" value="Glyco_hydro_2_C"/>
    <property type="match status" value="1"/>
</dbReference>
<keyword evidence="8" id="KW-1185">Reference proteome</keyword>
<name>A0A504J4V3_9FLAO</name>
<dbReference type="InterPro" id="IPR036156">
    <property type="entry name" value="Beta-gal/glucu_dom_sf"/>
</dbReference>
<dbReference type="SUPFAM" id="SSF51445">
    <property type="entry name" value="(Trans)glycosidases"/>
    <property type="match status" value="1"/>
</dbReference>
<keyword evidence="2" id="KW-0378">Hydrolase</keyword>
<dbReference type="Pfam" id="PF02837">
    <property type="entry name" value="Glyco_hydro_2_N"/>
    <property type="match status" value="1"/>
</dbReference>
<keyword evidence="3" id="KW-0326">Glycosidase</keyword>
<proteinExistence type="inferred from homology"/>
<dbReference type="PANTHER" id="PTHR42732:SF1">
    <property type="entry name" value="BETA-MANNOSIDASE"/>
    <property type="match status" value="1"/>
</dbReference>
<dbReference type="InterPro" id="IPR006102">
    <property type="entry name" value="Ig-like_GH2"/>
</dbReference>
<dbReference type="Gene3D" id="2.60.40.10">
    <property type="entry name" value="Immunoglobulins"/>
    <property type="match status" value="1"/>
</dbReference>
<dbReference type="InterPro" id="IPR006101">
    <property type="entry name" value="Glyco_hydro_2"/>
</dbReference>
<dbReference type="InterPro" id="IPR051913">
    <property type="entry name" value="GH2_Domain-Containing"/>
</dbReference>
<dbReference type="InterPro" id="IPR008979">
    <property type="entry name" value="Galactose-bd-like_sf"/>
</dbReference>
<dbReference type="SUPFAM" id="SSF49785">
    <property type="entry name" value="Galactose-binding domain-like"/>
    <property type="match status" value="1"/>
</dbReference>
<dbReference type="InterPro" id="IPR006103">
    <property type="entry name" value="Glyco_hydro_2_cat"/>
</dbReference>
<dbReference type="EMBL" id="VFWZ01000011">
    <property type="protein sequence ID" value="TPN81201.1"/>
    <property type="molecule type" value="Genomic_DNA"/>
</dbReference>
<protein>
    <submittedName>
        <fullName evidence="7">Beta-glucuronidase</fullName>
    </submittedName>
</protein>
<sequence>MQKHRFIIVLINILWLFSLGYGQGDNNKTTSLLQNTYNRKSISLNGNWKYIIDPYETGYRNHRNWMPFDQVSSTKASAKPYYTDKKIENRWDRIEYNFETSNEIAVPGDWNSQSDKLLYYEGTVWYRTKFDYDLQADKKLILHFGAVNYRTDVYLNGEKIGAHSGGYDPFNFDITTYIKAKGNSLVVRVDNRREKERVPNLTTDWWNYGGITREVTLIEVPKTYIQDYFIQLNKDAPEKVNGYLQLVGDPKEKKVSIEIPEVKIKIEGKTDEKGRFTFEFSSKKLKRWYPESPKLYDVHFSVENDKITDQIGFRTITAKGADILLNGKSIFLRGISVHEENPLRKGRANSIEDAKMLLGWAKELNCNFVRLAHYPHNENMPRLADQMGLLLWEEIPVYWGIDYENPIAFNQAKSQLETLIHRDKNRASVIVWSVANETPEVPSRLVFLRKLKDLALAIDNTRFISAALERDEKSTANTVKIPDPFAEDVDMLACNEYIGWYSGLPDRCGEVTWDLPTDKPFFVSEFGGGALYNYHGDKRTRWTEEYMKYLYEEQIKMLKKIPTLRGMTPWVLVDFRSPRRNLPKIQDGWNRKGLISDRGFKKQAFYVLKKFYSEMKQRYETGN</sequence>
<organism evidence="7 8">
    <name type="scientific">Aquimarina algicola</name>
    <dbReference type="NCBI Taxonomy" id="2589995"/>
    <lineage>
        <taxon>Bacteria</taxon>
        <taxon>Pseudomonadati</taxon>
        <taxon>Bacteroidota</taxon>
        <taxon>Flavobacteriia</taxon>
        <taxon>Flavobacteriales</taxon>
        <taxon>Flavobacteriaceae</taxon>
        <taxon>Aquimarina</taxon>
    </lineage>
</organism>
<evidence type="ECO:0000259" key="5">
    <source>
        <dbReference type="Pfam" id="PF02836"/>
    </source>
</evidence>
<dbReference type="GO" id="GO:0005975">
    <property type="term" value="P:carbohydrate metabolic process"/>
    <property type="evidence" value="ECO:0007669"/>
    <property type="project" value="InterPro"/>
</dbReference>
<dbReference type="OrthoDB" id="9801077at2"/>
<evidence type="ECO:0000259" key="6">
    <source>
        <dbReference type="Pfam" id="PF02837"/>
    </source>
</evidence>
<dbReference type="Proteomes" id="UP000315540">
    <property type="component" value="Unassembled WGS sequence"/>
</dbReference>
<feature type="domain" description="Glycoside hydrolase family 2 immunoglobulin-like beta-sandwich" evidence="4">
    <location>
        <begin position="223"/>
        <end position="314"/>
    </location>
</feature>
<dbReference type="InterPro" id="IPR017853">
    <property type="entry name" value="GH"/>
</dbReference>
<feature type="domain" description="Glycosyl hydrolases family 2 sugar binding" evidence="6">
    <location>
        <begin position="44"/>
        <end position="221"/>
    </location>
</feature>